<feature type="domain" description="Mandelate racemase/muconate lactonizing enzyme C-terminal" evidence="4">
    <location>
        <begin position="168"/>
        <end position="273"/>
    </location>
</feature>
<dbReference type="InterPro" id="IPR036849">
    <property type="entry name" value="Enolase-like_C_sf"/>
</dbReference>
<name>A0A2Z4AH20_9BACT</name>
<organism evidence="5 6">
    <name type="scientific">Candidatus Moanibacter tarae</name>
    <dbReference type="NCBI Taxonomy" id="2200854"/>
    <lineage>
        <taxon>Bacteria</taxon>
        <taxon>Pseudomonadati</taxon>
        <taxon>Verrucomicrobiota</taxon>
        <taxon>Opitutia</taxon>
        <taxon>Puniceicoccales</taxon>
        <taxon>Puniceicoccales incertae sedis</taxon>
        <taxon>Candidatus Moanibacter</taxon>
    </lineage>
</organism>
<dbReference type="SFLD" id="SFLDG00179">
    <property type="entry name" value="mandelate_racemase"/>
    <property type="match status" value="1"/>
</dbReference>
<dbReference type="EMBL" id="CP029803">
    <property type="protein sequence ID" value="AWT59484.1"/>
    <property type="molecule type" value="Genomic_DNA"/>
</dbReference>
<dbReference type="Proteomes" id="UP000247465">
    <property type="component" value="Chromosome"/>
</dbReference>
<dbReference type="SUPFAM" id="SSF54826">
    <property type="entry name" value="Enolase N-terminal domain-like"/>
    <property type="match status" value="1"/>
</dbReference>
<dbReference type="EC" id="5.5.1.27" evidence="5"/>
<dbReference type="Pfam" id="PF13378">
    <property type="entry name" value="MR_MLE_C"/>
    <property type="match status" value="1"/>
</dbReference>
<dbReference type="InterPro" id="IPR013341">
    <property type="entry name" value="Mandelate_racemase_N_dom"/>
</dbReference>
<protein>
    <submittedName>
        <fullName evidence="5">D-galactarolactone cycloisomerase</fullName>
        <ecNumber evidence="5">5.5.1.27</ecNumber>
    </submittedName>
</protein>
<evidence type="ECO:0000256" key="1">
    <source>
        <dbReference type="ARBA" id="ARBA00001946"/>
    </source>
</evidence>
<evidence type="ECO:0000256" key="3">
    <source>
        <dbReference type="ARBA" id="ARBA00022842"/>
    </source>
</evidence>
<keyword evidence="5" id="KW-0413">Isomerase</keyword>
<dbReference type="PANTHER" id="PTHR13794">
    <property type="entry name" value="ENOLASE SUPERFAMILY, MANDELATE RACEMASE"/>
    <property type="match status" value="1"/>
</dbReference>
<reference evidence="5 6" key="1">
    <citation type="submission" date="2018-06" db="EMBL/GenBank/DDBJ databases">
        <title>Draft Genome Sequence of a Novel Marine Bacterium Related to the Verrucomicrobia.</title>
        <authorList>
            <person name="Vosseberg J."/>
            <person name="Martijn J."/>
            <person name="Ettema T.J.G."/>
        </authorList>
    </citation>
    <scope>NUCLEOTIDE SEQUENCE [LARGE SCALE GENOMIC DNA]</scope>
    <source>
        <strain evidence="5">TARA_B100001123</strain>
    </source>
</reference>
<dbReference type="InterPro" id="IPR029065">
    <property type="entry name" value="Enolase_C-like"/>
</dbReference>
<accession>A0A2Z4AH20</accession>
<gene>
    <name evidence="5" type="primary">gci_5</name>
    <name evidence="5" type="ORF">DF168_00674</name>
</gene>
<keyword evidence="3" id="KW-0460">Magnesium</keyword>
<dbReference type="SMART" id="SM00922">
    <property type="entry name" value="MR_MLE"/>
    <property type="match status" value="1"/>
</dbReference>
<comment type="cofactor">
    <cofactor evidence="1">
        <name>Mg(2+)</name>
        <dbReference type="ChEBI" id="CHEBI:18420"/>
    </cofactor>
</comment>
<dbReference type="SUPFAM" id="SSF51604">
    <property type="entry name" value="Enolase C-terminal domain-like"/>
    <property type="match status" value="1"/>
</dbReference>
<dbReference type="Pfam" id="PF02746">
    <property type="entry name" value="MR_MLE_N"/>
    <property type="match status" value="1"/>
</dbReference>
<dbReference type="CDD" id="cd03316">
    <property type="entry name" value="MR_like"/>
    <property type="match status" value="1"/>
</dbReference>
<dbReference type="Gene3D" id="3.20.20.120">
    <property type="entry name" value="Enolase-like C-terminal domain"/>
    <property type="match status" value="1"/>
</dbReference>
<dbReference type="InterPro" id="IPR029017">
    <property type="entry name" value="Enolase-like_N"/>
</dbReference>
<sequence>MNSEALSRNRHHPLEGIERQNIKITDLKVTLLSVEYPPEEQLLVGKGIWWKSDSIIVEIFTDQGIVGIGGSSRYSGSGCCLPIKTFLEETVKPVLVGKNPFDVHKLAWGGGTNVGRSAWAGVEAAMFDIVGKASGRPVYDLLAVDAEPNTHLRVYASAGVKYAWYDRPDQLIEEASAIKEQGFTAYKFRPGTYWEYSGITVDKFIPYLVKVREAVGPNFDLALELRPWSLEEALQLAPVLEDLDFTWFEEPMVRDRKDSFEQHLRLQEELPTVMISGGEGLIDPHELKEWFDRGAYDMLQPDAGRIGLLEAWRVVRMAALKGKPFCPHNWGDGSCTLANAALVAASPNALMLERFETFDPLRTEIFKEPLDVVNGYMDLPKKPGFGVELAEHLEERFPYLPGGYSDRPNPIICG</sequence>
<evidence type="ECO:0000313" key="5">
    <source>
        <dbReference type="EMBL" id="AWT59484.1"/>
    </source>
</evidence>
<dbReference type="GO" id="GO:0016853">
    <property type="term" value="F:isomerase activity"/>
    <property type="evidence" value="ECO:0007669"/>
    <property type="project" value="UniProtKB-KW"/>
</dbReference>
<keyword evidence="2" id="KW-0479">Metal-binding</keyword>
<dbReference type="PANTHER" id="PTHR13794:SF58">
    <property type="entry name" value="MITOCHONDRIAL ENOLASE SUPERFAMILY MEMBER 1"/>
    <property type="match status" value="1"/>
</dbReference>
<dbReference type="AlphaFoldDB" id="A0A2Z4AH20"/>
<dbReference type="GO" id="GO:0016836">
    <property type="term" value="F:hydro-lyase activity"/>
    <property type="evidence" value="ECO:0007669"/>
    <property type="project" value="TreeGrafter"/>
</dbReference>
<dbReference type="GO" id="GO:0016052">
    <property type="term" value="P:carbohydrate catabolic process"/>
    <property type="evidence" value="ECO:0007669"/>
    <property type="project" value="TreeGrafter"/>
</dbReference>
<dbReference type="InterPro" id="IPR046945">
    <property type="entry name" value="RHMD-like"/>
</dbReference>
<dbReference type="InterPro" id="IPR013342">
    <property type="entry name" value="Mandelate_racemase_C"/>
</dbReference>
<evidence type="ECO:0000259" key="4">
    <source>
        <dbReference type="SMART" id="SM00922"/>
    </source>
</evidence>
<dbReference type="KEGG" id="mtar:DF168_00674"/>
<dbReference type="SFLD" id="SFLDS00001">
    <property type="entry name" value="Enolase"/>
    <property type="match status" value="1"/>
</dbReference>
<proteinExistence type="predicted"/>
<evidence type="ECO:0000256" key="2">
    <source>
        <dbReference type="ARBA" id="ARBA00022723"/>
    </source>
</evidence>
<evidence type="ECO:0000313" key="6">
    <source>
        <dbReference type="Proteomes" id="UP000247465"/>
    </source>
</evidence>
<dbReference type="GO" id="GO:0000287">
    <property type="term" value="F:magnesium ion binding"/>
    <property type="evidence" value="ECO:0007669"/>
    <property type="project" value="TreeGrafter"/>
</dbReference>
<dbReference type="Gene3D" id="3.30.390.10">
    <property type="entry name" value="Enolase-like, N-terminal domain"/>
    <property type="match status" value="1"/>
</dbReference>